<feature type="non-terminal residue" evidence="3">
    <location>
        <position position="945"/>
    </location>
</feature>
<feature type="domain" description="G patch" evidence="2">
    <location>
        <begin position="75"/>
        <end position="155"/>
    </location>
</feature>
<feature type="compositionally biased region" description="Polar residues" evidence="1">
    <location>
        <begin position="115"/>
        <end position="129"/>
    </location>
</feature>
<accession>A0A8J4PNB1</accession>
<dbReference type="PANTHER" id="PTHR13384:SF19">
    <property type="entry name" value="G PATCH DOMAIN-CONTAINING PROTEIN 1"/>
    <property type="match status" value="1"/>
</dbReference>
<dbReference type="OrthoDB" id="20507at2759"/>
<dbReference type="EMBL" id="AJWJ01000526">
    <property type="protein sequence ID" value="KAF2070205.1"/>
    <property type="molecule type" value="Genomic_DNA"/>
</dbReference>
<evidence type="ECO:0000313" key="3">
    <source>
        <dbReference type="EMBL" id="KAF2070205.1"/>
    </source>
</evidence>
<feature type="compositionally biased region" description="Low complexity" evidence="1">
    <location>
        <begin position="707"/>
        <end position="740"/>
    </location>
</feature>
<feature type="compositionally biased region" description="Acidic residues" evidence="1">
    <location>
        <begin position="803"/>
        <end position="812"/>
    </location>
</feature>
<feature type="compositionally biased region" description="Acidic residues" evidence="1">
    <location>
        <begin position="297"/>
        <end position="306"/>
    </location>
</feature>
<dbReference type="PANTHER" id="PTHR13384">
    <property type="entry name" value="G PATCH DOMAIN-CONTAINING PROTEIN 1"/>
    <property type="match status" value="1"/>
</dbReference>
<keyword evidence="4" id="KW-1185">Reference proteome</keyword>
<feature type="compositionally biased region" description="Low complexity" evidence="1">
    <location>
        <begin position="846"/>
        <end position="867"/>
    </location>
</feature>
<evidence type="ECO:0000256" key="1">
    <source>
        <dbReference type="SAM" id="MobiDB-lite"/>
    </source>
</evidence>
<feature type="region of interest" description="Disordered" evidence="1">
    <location>
        <begin position="115"/>
        <end position="135"/>
    </location>
</feature>
<sequence length="945" mass="107928">MKRYHSNIYEEQDQDVDDIYSQLNRNLGYKGSTSSSNTAKKVSSSSFNVIGNLIQFKDESSGVLPNITSSKDNYTPIWKQEVKDERGRKRFHGAFTGGFSAGYFNTVGSKEGWTPSTFTSSKSQKSNAAQMKPEDFMDDEDLSHQAKDLKTKSEYDLFQSGLPTTASTLPNSSSISNSILPTKQLSNIFQDEQDSVIKSNTKESIGLKLLKLMDHQKKQTSTGVLKTIKLENKKKRKEKSKSSSGSSINLDGMEIPSHLLAQIQEGQEIPSHILNLLENRAYEEEDDEYDNSKGFEYQDDDIDGGGDDSHQYLQSLLHQHQQQQQYLFTQKNDAYGVGYEPTNEIRMMKTAFSNDSSSSGASSGKIQFDPKRSSKGSSFGIGALEDDDDYDVYDSEPMQLYDHNKFTGKKNTYPTTTTTTKQQQQPNQSIIDFMKPKDYDTKFSGRCSDGTLPLRGFVISTLTKLEAKWFTPPKLPAQFNYYHKYPSALSKDIINRPSYMISITQRSYMLGEQQQPTTTTTATTTTHQPIPQPSSNVIIPPPPPPQQQPRQNIIKDSMQYLNDPGRRLRFNEYLLTRNNQTASITQSLDNQSSHRDNISAEEREKEIQVFKQYADTFTPLQSQLNDRFASASDKPLVVNSKFKKSKSIQKWVPELILCKRFDVDSPFTKQEIELYKKEKEQEKLKNLNNWKSKLNLQGLIVENIPNINNNNNDINNNNSSNSSNNSNNNIKDKSSNSNSDSDIKPTTVNNVNQEEKEIFVIKEAERPSMDLFKAIFENDDNVDKEKTKNDNDVNNNNNNDSDNTQDQDEDLDPFSSFVQNVEKNKSKQPKEDQVEDDPFSLFLQENNQNNNNNNNNNQNNNNNNHQNITSIVSTFSPSLPPLDKQVKSNQFVKENSNETQDQDMWEEKPISTTTTTTKDKKDKTREKERERDRKDRDREKEKKRE</sequence>
<feature type="region of interest" description="Disordered" evidence="1">
    <location>
        <begin position="892"/>
        <end position="945"/>
    </location>
</feature>
<feature type="compositionally biased region" description="Low complexity" evidence="1">
    <location>
        <begin position="515"/>
        <end position="538"/>
    </location>
</feature>
<reference evidence="3" key="1">
    <citation type="submission" date="2020-01" db="EMBL/GenBank/DDBJ databases">
        <title>Development of genomics and gene disruption for Polysphondylium violaceum indicates a role for the polyketide synthase stlB in stalk morphogenesis.</title>
        <authorList>
            <person name="Narita B."/>
            <person name="Kawabe Y."/>
            <person name="Kin K."/>
            <person name="Saito T."/>
            <person name="Gibbs R."/>
            <person name="Kuspa A."/>
            <person name="Muzny D."/>
            <person name="Queller D."/>
            <person name="Richards S."/>
            <person name="Strassman J."/>
            <person name="Sucgang R."/>
            <person name="Worley K."/>
            <person name="Schaap P."/>
        </authorList>
    </citation>
    <scope>NUCLEOTIDE SEQUENCE</scope>
    <source>
        <strain evidence="3">QSvi11</strain>
    </source>
</reference>
<feature type="compositionally biased region" description="Low complexity" evidence="1">
    <location>
        <begin position="353"/>
        <end position="363"/>
    </location>
</feature>
<feature type="region of interest" description="Disordered" evidence="1">
    <location>
        <begin position="230"/>
        <end position="251"/>
    </location>
</feature>
<evidence type="ECO:0000313" key="4">
    <source>
        <dbReference type="Proteomes" id="UP000695562"/>
    </source>
</evidence>
<feature type="region of interest" description="Disordered" evidence="1">
    <location>
        <begin position="515"/>
        <end position="549"/>
    </location>
</feature>
<dbReference type="GO" id="GO:0003723">
    <property type="term" value="F:RNA binding"/>
    <property type="evidence" value="ECO:0007669"/>
    <property type="project" value="TreeGrafter"/>
</dbReference>
<protein>
    <recommendedName>
        <fullName evidence="2">G patch domain-containing protein</fullName>
    </recommendedName>
</protein>
<name>A0A8J4PNB1_9MYCE</name>
<proteinExistence type="predicted"/>
<dbReference type="Proteomes" id="UP000695562">
    <property type="component" value="Unassembled WGS sequence"/>
</dbReference>
<dbReference type="GO" id="GO:0005634">
    <property type="term" value="C:nucleus"/>
    <property type="evidence" value="ECO:0007669"/>
    <property type="project" value="TreeGrafter"/>
</dbReference>
<feature type="compositionally biased region" description="Basic and acidic residues" evidence="1">
    <location>
        <begin position="917"/>
        <end position="945"/>
    </location>
</feature>
<feature type="compositionally biased region" description="Low complexity" evidence="1">
    <location>
        <begin position="792"/>
        <end position="802"/>
    </location>
</feature>
<dbReference type="InterPro" id="IPR011666">
    <property type="entry name" value="DUF1604"/>
</dbReference>
<feature type="region of interest" description="Disordered" evidence="1">
    <location>
        <begin position="353"/>
        <end position="381"/>
    </location>
</feature>
<dbReference type="AlphaFoldDB" id="A0A8J4PNB1"/>
<feature type="region of interest" description="Disordered" evidence="1">
    <location>
        <begin position="843"/>
        <end position="868"/>
    </location>
</feature>
<feature type="region of interest" description="Disordered" evidence="1">
    <location>
        <begin position="783"/>
        <end position="812"/>
    </location>
</feature>
<comment type="caution">
    <text evidence="3">The sequence shown here is derived from an EMBL/GenBank/DDBJ whole genome shotgun (WGS) entry which is preliminary data.</text>
</comment>
<feature type="region of interest" description="Disordered" evidence="1">
    <location>
        <begin position="707"/>
        <end position="750"/>
    </location>
</feature>
<dbReference type="GO" id="GO:0006397">
    <property type="term" value="P:mRNA processing"/>
    <property type="evidence" value="ECO:0007669"/>
    <property type="project" value="InterPro"/>
</dbReference>
<organism evidence="3 4">
    <name type="scientific">Polysphondylium violaceum</name>
    <dbReference type="NCBI Taxonomy" id="133409"/>
    <lineage>
        <taxon>Eukaryota</taxon>
        <taxon>Amoebozoa</taxon>
        <taxon>Evosea</taxon>
        <taxon>Eumycetozoa</taxon>
        <taxon>Dictyostelia</taxon>
        <taxon>Dictyosteliales</taxon>
        <taxon>Dictyosteliaceae</taxon>
        <taxon>Polysphondylium</taxon>
    </lineage>
</organism>
<evidence type="ECO:0000259" key="2">
    <source>
        <dbReference type="Pfam" id="PF07713"/>
    </source>
</evidence>
<dbReference type="Pfam" id="PF07713">
    <property type="entry name" value="DUF1604"/>
    <property type="match status" value="1"/>
</dbReference>
<gene>
    <name evidence="3" type="ORF">CYY_008481</name>
</gene>
<feature type="region of interest" description="Disordered" evidence="1">
    <location>
        <begin position="284"/>
        <end position="310"/>
    </location>
</feature>